<dbReference type="EMBL" id="LKEB01000009">
    <property type="protein sequence ID" value="ROW15473.1"/>
    <property type="molecule type" value="Genomic_DNA"/>
</dbReference>
<organism evidence="2 3">
    <name type="scientific">Cytospora leucostoma</name>
    <dbReference type="NCBI Taxonomy" id="1230097"/>
    <lineage>
        <taxon>Eukaryota</taxon>
        <taxon>Fungi</taxon>
        <taxon>Dikarya</taxon>
        <taxon>Ascomycota</taxon>
        <taxon>Pezizomycotina</taxon>
        <taxon>Sordariomycetes</taxon>
        <taxon>Sordariomycetidae</taxon>
        <taxon>Diaporthales</taxon>
        <taxon>Cytosporaceae</taxon>
        <taxon>Cytospora</taxon>
    </lineage>
</organism>
<proteinExistence type="predicted"/>
<gene>
    <name evidence="2" type="ORF">VPNG_02252</name>
</gene>
<feature type="region of interest" description="Disordered" evidence="1">
    <location>
        <begin position="227"/>
        <end position="257"/>
    </location>
</feature>
<protein>
    <submittedName>
        <fullName evidence="2">Uncharacterized protein</fullName>
    </submittedName>
</protein>
<evidence type="ECO:0000313" key="3">
    <source>
        <dbReference type="Proteomes" id="UP000285146"/>
    </source>
</evidence>
<sequence length="344" mass="39459">MIDYNWWPADRAPYYEPLHYWVNQVTGHVRQYPCGEPLFRSTTDVRGDLMRDPETGREFWQNANNESLRWTDPLNPHRWWSRWTDGDGDPFWMDDFTQETLAEEPLNANWSITLRSPDDCLDEDDIHVIGVINHPIANGCYPLDAGGEIDLGSGTNRGSFRYTGSFTVYPEPCKIRISKFADCPGSHTAWLTGHPTRWNEAKWAVIKPEAGPQCFMVNEGRYVFNNASGTDSVSEDDKAKYRTGDPLVDDPGLPQHDSWPEDLGDELKEEMRGRWSAWLHRQFKKLGVEEDSGFGKWLTEEVRCRQNVESASIQEGLARRFAPSIQVMCPAGDVSQWWRGDAEP</sequence>
<dbReference type="AlphaFoldDB" id="A0A423XGQ9"/>
<keyword evidence="3" id="KW-1185">Reference proteome</keyword>
<reference evidence="2 3" key="1">
    <citation type="submission" date="2015-09" db="EMBL/GenBank/DDBJ databases">
        <title>Host preference determinants of Valsa canker pathogens revealed by comparative genomics.</title>
        <authorList>
            <person name="Yin Z."/>
            <person name="Huang L."/>
        </authorList>
    </citation>
    <scope>NUCLEOTIDE SEQUENCE [LARGE SCALE GENOMIC DNA]</scope>
    <source>
        <strain evidence="2 3">SXYLt</strain>
    </source>
</reference>
<evidence type="ECO:0000256" key="1">
    <source>
        <dbReference type="SAM" id="MobiDB-lite"/>
    </source>
</evidence>
<dbReference type="Proteomes" id="UP000285146">
    <property type="component" value="Unassembled WGS sequence"/>
</dbReference>
<dbReference type="OrthoDB" id="5233046at2759"/>
<dbReference type="InParanoid" id="A0A423XGQ9"/>
<name>A0A423XGQ9_9PEZI</name>
<comment type="caution">
    <text evidence="2">The sequence shown here is derived from an EMBL/GenBank/DDBJ whole genome shotgun (WGS) entry which is preliminary data.</text>
</comment>
<accession>A0A423XGQ9</accession>
<evidence type="ECO:0000313" key="2">
    <source>
        <dbReference type="EMBL" id="ROW15473.1"/>
    </source>
</evidence>